<dbReference type="InterPro" id="IPR000398">
    <property type="entry name" value="Thymidylate_synthase"/>
</dbReference>
<dbReference type="RefSeq" id="WP_310234862.1">
    <property type="nucleotide sequence ID" value="NZ_JAVDUP010000008.1"/>
</dbReference>
<organism evidence="5 6">
    <name type="scientific">Rhizobium miluonense</name>
    <dbReference type="NCBI Taxonomy" id="411945"/>
    <lineage>
        <taxon>Bacteria</taxon>
        <taxon>Pseudomonadati</taxon>
        <taxon>Pseudomonadota</taxon>
        <taxon>Alphaproteobacteria</taxon>
        <taxon>Hyphomicrobiales</taxon>
        <taxon>Rhizobiaceae</taxon>
        <taxon>Rhizobium/Agrobacterium group</taxon>
        <taxon>Rhizobium</taxon>
    </lineage>
</organism>
<keyword evidence="6" id="KW-1185">Reference proteome</keyword>
<comment type="caution">
    <text evidence="5">The sequence shown here is derived from an EMBL/GenBank/DDBJ whole genome shotgun (WGS) entry which is preliminary data.</text>
</comment>
<sequence length="296" mass="33150">MNSIDQSFELPLSPANFETRFVDVRANSIDALVEAGVRNILATGHRVAVRAGEALQAYGVNYILSDPLNRLHLTRAGAVRYLCREFLAYFSGSLRVADGLSHAAPFWESLQDKDGRINSNYGHYVFYEPVEGYGSQYNWIIQRLSENLDSRRAIININQNYHKSDTLDFPCTVAIQFYVRGGSLYCEVLSRSTDVVTGLPYDMGFFSFLHELVFNDLIERGIKGLRLGSTIIKASFTQIYDRTFNKAVSVTKKNAVIADDLILSMPPIQSASEVLADIYNGTTRTPVVAWITEHAN</sequence>
<dbReference type="InterPro" id="IPR023451">
    <property type="entry name" value="Thymidate_synth/dCMP_Mease_dom"/>
</dbReference>
<dbReference type="Gene3D" id="3.30.572.10">
    <property type="entry name" value="Thymidylate synthase/dCMP hydroxymethylase domain"/>
    <property type="match status" value="1"/>
</dbReference>
<dbReference type="EMBL" id="JAVDUP010000008">
    <property type="protein sequence ID" value="MDR6903557.1"/>
    <property type="molecule type" value="Genomic_DNA"/>
</dbReference>
<evidence type="ECO:0000313" key="5">
    <source>
        <dbReference type="EMBL" id="MDR6903557.1"/>
    </source>
</evidence>
<evidence type="ECO:0000313" key="6">
    <source>
        <dbReference type="Proteomes" id="UP001250791"/>
    </source>
</evidence>
<dbReference type="InterPro" id="IPR036926">
    <property type="entry name" value="Thymidate_synth/dCMP_Mease_sf"/>
</dbReference>
<dbReference type="GO" id="GO:0032259">
    <property type="term" value="P:methylation"/>
    <property type="evidence" value="ECO:0007669"/>
    <property type="project" value="UniProtKB-KW"/>
</dbReference>
<dbReference type="PANTHER" id="PTHR11548:SF1">
    <property type="entry name" value="THYMIDYLATE SYNTHASE 1"/>
    <property type="match status" value="1"/>
</dbReference>
<dbReference type="Pfam" id="PF00303">
    <property type="entry name" value="Thymidylat_synt"/>
    <property type="match status" value="1"/>
</dbReference>
<feature type="domain" description="Thymidylate synthase/dCMP hydroxymethylase" evidence="4">
    <location>
        <begin position="37"/>
        <end position="253"/>
    </location>
</feature>
<dbReference type="PRINTS" id="PR00108">
    <property type="entry name" value="THYMDSNTHASE"/>
</dbReference>
<dbReference type="InterPro" id="IPR045097">
    <property type="entry name" value="Thymidate_synth/dCMP_Mease"/>
</dbReference>
<evidence type="ECO:0000256" key="3">
    <source>
        <dbReference type="ARBA" id="ARBA00022679"/>
    </source>
</evidence>
<dbReference type="SUPFAM" id="SSF55831">
    <property type="entry name" value="Thymidylate synthase/dCMP hydroxymethylase"/>
    <property type="match status" value="1"/>
</dbReference>
<dbReference type="PANTHER" id="PTHR11548">
    <property type="entry name" value="THYMIDYLATE SYNTHASE 1"/>
    <property type="match status" value="1"/>
</dbReference>
<name>A0ABU1SX67_9HYPH</name>
<keyword evidence="3 5" id="KW-0808">Transferase</keyword>
<dbReference type="EC" id="2.1.1.45" evidence="1"/>
<evidence type="ECO:0000256" key="2">
    <source>
        <dbReference type="ARBA" id="ARBA00022603"/>
    </source>
</evidence>
<dbReference type="Proteomes" id="UP001250791">
    <property type="component" value="Unassembled WGS sequence"/>
</dbReference>
<protein>
    <recommendedName>
        <fullName evidence="1">thymidylate synthase</fullName>
        <ecNumber evidence="1">2.1.1.45</ecNumber>
    </recommendedName>
</protein>
<reference evidence="5 6" key="1">
    <citation type="submission" date="2023-07" db="EMBL/GenBank/DDBJ databases">
        <title>Sorghum-associated microbial communities from plants grown in Nebraska, USA.</title>
        <authorList>
            <person name="Schachtman D."/>
        </authorList>
    </citation>
    <scope>NUCLEOTIDE SEQUENCE [LARGE SCALE GENOMIC DNA]</scope>
    <source>
        <strain evidence="5 6">3199</strain>
    </source>
</reference>
<accession>A0ABU1SX67</accession>
<evidence type="ECO:0000259" key="4">
    <source>
        <dbReference type="Pfam" id="PF00303"/>
    </source>
</evidence>
<proteinExistence type="predicted"/>
<evidence type="ECO:0000256" key="1">
    <source>
        <dbReference type="ARBA" id="ARBA00011947"/>
    </source>
</evidence>
<dbReference type="GO" id="GO:0004799">
    <property type="term" value="F:thymidylate synthase activity"/>
    <property type="evidence" value="ECO:0007669"/>
    <property type="project" value="UniProtKB-EC"/>
</dbReference>
<gene>
    <name evidence="5" type="ORF">J2W52_005190</name>
</gene>
<keyword evidence="2 5" id="KW-0489">Methyltransferase</keyword>